<evidence type="ECO:0000256" key="5">
    <source>
        <dbReference type="ARBA" id="ARBA00023034"/>
    </source>
</evidence>
<dbReference type="WBParaSite" id="TMUE_3000012107.1">
    <property type="protein sequence ID" value="TMUE_3000012107.1"/>
    <property type="gene ID" value="WBGene00292206"/>
</dbReference>
<dbReference type="Proteomes" id="UP000046395">
    <property type="component" value="Unassembled WGS sequence"/>
</dbReference>
<dbReference type="InterPro" id="IPR045891">
    <property type="entry name" value="ZIP9"/>
</dbReference>
<feature type="transmembrane region" description="Helical" evidence="7">
    <location>
        <begin position="308"/>
        <end position="328"/>
    </location>
</feature>
<reference evidence="9" key="1">
    <citation type="submission" date="2019-12" db="UniProtKB">
        <authorList>
            <consortium name="WormBaseParasite"/>
        </authorList>
    </citation>
    <scope>IDENTIFICATION</scope>
</reference>
<dbReference type="GO" id="GO:0006829">
    <property type="term" value="P:zinc ion transport"/>
    <property type="evidence" value="ECO:0007669"/>
    <property type="project" value="InterPro"/>
</dbReference>
<dbReference type="PANTHER" id="PTHR16133">
    <property type="entry name" value="SOLUTE CARRIER FAMILY 39 ZINC TRANSPORTER , MEMBER 9-RELATED"/>
    <property type="match status" value="1"/>
</dbReference>
<evidence type="ECO:0000256" key="6">
    <source>
        <dbReference type="ARBA" id="ARBA00023136"/>
    </source>
</evidence>
<sequence>MYTLFNILLLSACMFFASFLVGMAPTIITISEKRTKTLGAFGAGLLVGTALGIILPEGIHEIYAVHGEMHSRHVEIEKSPTTISSDVVGQQLVTRTIDAMALSSRSKRSHDKDERMEGNEVNRCEEYLHLALEGKNKLIGTALVSGFLFMLLIDFITEQGGHGTEREILQCQRHRGWVATVGLIVHSATDGIAVGAASFAHSSVTVIVFFAVLLHKAPAAFGLSVYLLNNGLEISRVRNHLIAFSSAAPLAMLLTFFFVNQTQSISGAGASSDTIGILLLLSAGSFLYVATVHILPSVPLHSQASTSLIRRWLSLELLCLFIGSAIPLLHRRGPTTNPRNGGPNAETAFHLFAFTKLVIAAASCHVNRHINTRRRVWQKIERSTLRNGRRESYGERLTKSANLVVQKSVTTSIEVPKWN</sequence>
<evidence type="ECO:0000256" key="7">
    <source>
        <dbReference type="SAM" id="Phobius"/>
    </source>
</evidence>
<dbReference type="GO" id="GO:0046873">
    <property type="term" value="F:metal ion transmembrane transporter activity"/>
    <property type="evidence" value="ECO:0007669"/>
    <property type="project" value="InterPro"/>
</dbReference>
<evidence type="ECO:0000313" key="8">
    <source>
        <dbReference type="Proteomes" id="UP000046395"/>
    </source>
</evidence>
<keyword evidence="3 7" id="KW-0812">Transmembrane</keyword>
<organism evidence="8 9">
    <name type="scientific">Trichuris muris</name>
    <name type="common">Mouse whipworm</name>
    <dbReference type="NCBI Taxonomy" id="70415"/>
    <lineage>
        <taxon>Eukaryota</taxon>
        <taxon>Metazoa</taxon>
        <taxon>Ecdysozoa</taxon>
        <taxon>Nematoda</taxon>
        <taxon>Enoplea</taxon>
        <taxon>Dorylaimia</taxon>
        <taxon>Trichinellida</taxon>
        <taxon>Trichuridae</taxon>
        <taxon>Trichuris</taxon>
    </lineage>
</organism>
<evidence type="ECO:0000256" key="4">
    <source>
        <dbReference type="ARBA" id="ARBA00022989"/>
    </source>
</evidence>
<keyword evidence="4 7" id="KW-1133">Transmembrane helix</keyword>
<keyword evidence="6 7" id="KW-0472">Membrane</keyword>
<feature type="transmembrane region" description="Helical" evidence="7">
    <location>
        <begin position="240"/>
        <end position="259"/>
    </location>
</feature>
<comment type="subcellular location">
    <subcellularLocation>
        <location evidence="1">Endomembrane system</location>
        <topology evidence="1">Multi-pass membrane protein</topology>
    </subcellularLocation>
    <subcellularLocation>
        <location evidence="2">Golgi apparatus membrane</location>
    </subcellularLocation>
</comment>
<evidence type="ECO:0000256" key="1">
    <source>
        <dbReference type="ARBA" id="ARBA00004127"/>
    </source>
</evidence>
<feature type="transmembrane region" description="Helical" evidence="7">
    <location>
        <begin position="348"/>
        <end position="366"/>
    </location>
</feature>
<dbReference type="STRING" id="70415.A0A5S6QYX9"/>
<evidence type="ECO:0000313" key="9">
    <source>
        <dbReference type="WBParaSite" id="TMUE_3000012107.1"/>
    </source>
</evidence>
<feature type="transmembrane region" description="Helical" evidence="7">
    <location>
        <begin position="6"/>
        <end position="30"/>
    </location>
</feature>
<dbReference type="InterPro" id="IPR003689">
    <property type="entry name" value="ZIP"/>
</dbReference>
<name>A0A5S6QYX9_TRIMR</name>
<accession>A0A5S6QYX9</accession>
<feature type="transmembrane region" description="Helical" evidence="7">
    <location>
        <begin position="274"/>
        <end position="296"/>
    </location>
</feature>
<evidence type="ECO:0000256" key="3">
    <source>
        <dbReference type="ARBA" id="ARBA00022692"/>
    </source>
</evidence>
<feature type="transmembrane region" description="Helical" evidence="7">
    <location>
        <begin position="138"/>
        <end position="156"/>
    </location>
</feature>
<protein>
    <submittedName>
        <fullName evidence="9">Zinc transporter ZIP9</fullName>
    </submittedName>
</protein>
<dbReference type="Pfam" id="PF02535">
    <property type="entry name" value="Zip"/>
    <property type="match status" value="1"/>
</dbReference>
<feature type="transmembrane region" description="Helical" evidence="7">
    <location>
        <begin position="206"/>
        <end position="228"/>
    </location>
</feature>
<keyword evidence="5" id="KW-0333">Golgi apparatus</keyword>
<feature type="transmembrane region" description="Helical" evidence="7">
    <location>
        <begin position="37"/>
        <end position="55"/>
    </location>
</feature>
<keyword evidence="8" id="KW-1185">Reference proteome</keyword>
<proteinExistence type="predicted"/>
<dbReference type="PANTHER" id="PTHR16133:SF0">
    <property type="entry name" value="ZINC_IRON REGULATED TRANSPORTER-RELATED PROTEIN 102B, ISOFORM E"/>
    <property type="match status" value="1"/>
</dbReference>
<dbReference type="GO" id="GO:0000139">
    <property type="term" value="C:Golgi membrane"/>
    <property type="evidence" value="ECO:0007669"/>
    <property type="project" value="UniProtKB-SubCell"/>
</dbReference>
<evidence type="ECO:0000256" key="2">
    <source>
        <dbReference type="ARBA" id="ARBA00004394"/>
    </source>
</evidence>
<dbReference type="AlphaFoldDB" id="A0A5S6QYX9"/>